<dbReference type="AlphaFoldDB" id="A0A1I6FVV6"/>
<gene>
    <name evidence="2" type="ORF">SAMN04487947_0103</name>
</gene>
<proteinExistence type="predicted"/>
<dbReference type="RefSeq" id="WP_281246515.1">
    <property type="nucleotide sequence ID" value="NZ_FOYT01000001.1"/>
</dbReference>
<accession>A0A1I6FVV6</accession>
<evidence type="ECO:0000256" key="1">
    <source>
        <dbReference type="SAM" id="MobiDB-lite"/>
    </source>
</evidence>
<dbReference type="Proteomes" id="UP000198531">
    <property type="component" value="Unassembled WGS sequence"/>
</dbReference>
<feature type="compositionally biased region" description="Basic and acidic residues" evidence="1">
    <location>
        <begin position="1"/>
        <end position="12"/>
    </location>
</feature>
<feature type="compositionally biased region" description="Basic and acidic residues" evidence="1">
    <location>
        <begin position="30"/>
        <end position="43"/>
    </location>
</feature>
<name>A0A1I6FVV6_9EURY</name>
<sequence>MTRETRDHHLAEWADLVGESVPDAVDERDEPPRSVWDDDPERR</sequence>
<organism evidence="2 3">
    <name type="scientific">Halogeometricum rufum</name>
    <dbReference type="NCBI Taxonomy" id="553469"/>
    <lineage>
        <taxon>Archaea</taxon>
        <taxon>Methanobacteriati</taxon>
        <taxon>Methanobacteriota</taxon>
        <taxon>Stenosarchaea group</taxon>
        <taxon>Halobacteria</taxon>
        <taxon>Halobacteriales</taxon>
        <taxon>Haloferacaceae</taxon>
        <taxon>Halogeometricum</taxon>
    </lineage>
</organism>
<protein>
    <submittedName>
        <fullName evidence="2">Uncharacterized protein</fullName>
    </submittedName>
</protein>
<evidence type="ECO:0000313" key="3">
    <source>
        <dbReference type="Proteomes" id="UP000198531"/>
    </source>
</evidence>
<keyword evidence="3" id="KW-1185">Reference proteome</keyword>
<dbReference type="STRING" id="553469.SAMN04487947_0103"/>
<dbReference type="EMBL" id="FOYT01000001">
    <property type="protein sequence ID" value="SFR34063.1"/>
    <property type="molecule type" value="Genomic_DNA"/>
</dbReference>
<evidence type="ECO:0000313" key="2">
    <source>
        <dbReference type="EMBL" id="SFR34063.1"/>
    </source>
</evidence>
<feature type="region of interest" description="Disordered" evidence="1">
    <location>
        <begin position="1"/>
        <end position="43"/>
    </location>
</feature>
<reference evidence="3" key="1">
    <citation type="submission" date="2016-10" db="EMBL/GenBank/DDBJ databases">
        <authorList>
            <person name="Varghese N."/>
            <person name="Submissions S."/>
        </authorList>
    </citation>
    <scope>NUCLEOTIDE SEQUENCE [LARGE SCALE GENOMIC DNA]</scope>
    <source>
        <strain evidence="3">CGMCC 1.7736</strain>
    </source>
</reference>